<evidence type="ECO:0000313" key="2">
    <source>
        <dbReference type="Proteomes" id="UP000016662"/>
    </source>
</evidence>
<organism evidence="1 2">
    <name type="scientific">Ruminococcus callidus ATCC 27760</name>
    <dbReference type="NCBI Taxonomy" id="411473"/>
    <lineage>
        <taxon>Bacteria</taxon>
        <taxon>Bacillati</taxon>
        <taxon>Bacillota</taxon>
        <taxon>Clostridia</taxon>
        <taxon>Eubacteriales</taxon>
        <taxon>Oscillospiraceae</taxon>
        <taxon>Ruminococcus</taxon>
    </lineage>
</organism>
<name>U2KYD2_9FIRM</name>
<dbReference type="AlphaFoldDB" id="U2KYD2"/>
<dbReference type="Proteomes" id="UP000016662">
    <property type="component" value="Unassembled WGS sequence"/>
</dbReference>
<dbReference type="RefSeq" id="WP_021683476.1">
    <property type="nucleotide sequence ID" value="NZ_KI260484.1"/>
</dbReference>
<reference evidence="1 2" key="1">
    <citation type="submission" date="2013-07" db="EMBL/GenBank/DDBJ databases">
        <authorList>
            <person name="Weinstock G."/>
            <person name="Sodergren E."/>
            <person name="Wylie T."/>
            <person name="Fulton L."/>
            <person name="Fulton R."/>
            <person name="Fronick C."/>
            <person name="O'Laughlin M."/>
            <person name="Godfrey J."/>
            <person name="Miner T."/>
            <person name="Herter B."/>
            <person name="Appelbaum E."/>
            <person name="Cordes M."/>
            <person name="Lek S."/>
            <person name="Wollam A."/>
            <person name="Pepin K.H."/>
            <person name="Palsikar V.B."/>
            <person name="Mitreva M."/>
            <person name="Wilson R.K."/>
        </authorList>
    </citation>
    <scope>NUCLEOTIDE SEQUENCE [LARGE SCALE GENOMIC DNA]</scope>
    <source>
        <strain evidence="1 2">ATCC 27760</strain>
    </source>
</reference>
<dbReference type="InterPro" id="IPR031876">
    <property type="entry name" value="DUF4760"/>
</dbReference>
<dbReference type="EMBL" id="AWVF01000051">
    <property type="protein sequence ID" value="ERJ97095.1"/>
    <property type="molecule type" value="Genomic_DNA"/>
</dbReference>
<proteinExistence type="predicted"/>
<keyword evidence="2" id="KW-1185">Reference proteome</keyword>
<accession>U2KYD2</accession>
<protein>
    <submittedName>
        <fullName evidence="1">Uncharacterized protein</fullName>
    </submittedName>
</protein>
<gene>
    <name evidence="1" type="ORF">RUMCAL_00526</name>
</gene>
<sequence>MSLEIYQAIVDTASAVGSLVAVCLAYKAFDVSRNISDHEQDNERTRLTIDALNKLQDEVLSKIYCPELYEIKSDLQEKEYKIMLSKFEFFAVAVKNKVYSEELVIKCASESIFWTFSKLFPFMIGKLRQADDRFSASLWLAERCIQGNAKKQKKFQEMMSKVALQTHSEAY</sequence>
<dbReference type="Pfam" id="PF15956">
    <property type="entry name" value="DUF4760"/>
    <property type="match status" value="1"/>
</dbReference>
<evidence type="ECO:0000313" key="1">
    <source>
        <dbReference type="EMBL" id="ERJ97095.1"/>
    </source>
</evidence>
<dbReference type="PATRIC" id="fig|411473.3.peg.404"/>
<comment type="caution">
    <text evidence="1">The sequence shown here is derived from an EMBL/GenBank/DDBJ whole genome shotgun (WGS) entry which is preliminary data.</text>
</comment>
<dbReference type="HOGENOM" id="CLU_1561756_0_0_9"/>